<evidence type="ECO:0000313" key="16">
    <source>
        <dbReference type="EMBL" id="SFE61495.1"/>
    </source>
</evidence>
<dbReference type="Pfam" id="PF00745">
    <property type="entry name" value="GlutR_dimer"/>
    <property type="match status" value="1"/>
</dbReference>
<dbReference type="GO" id="GO:0019353">
    <property type="term" value="P:protoporphyrinogen IX biosynthetic process from glutamate"/>
    <property type="evidence" value="ECO:0007669"/>
    <property type="project" value="TreeGrafter"/>
</dbReference>
<keyword evidence="4 8" id="KW-0521">NADP</keyword>
<comment type="pathway">
    <text evidence="1 8 12">Porphyrin-containing compound metabolism; protoporphyrin-IX biosynthesis; 5-aminolevulinate from L-glutamyl-tRNA(Glu): step 1/2.</text>
</comment>
<dbReference type="UniPathway" id="UPA00251">
    <property type="reaction ID" value="UER00316"/>
</dbReference>
<dbReference type="Proteomes" id="UP000199513">
    <property type="component" value="Unassembled WGS sequence"/>
</dbReference>
<dbReference type="EMBL" id="FONY01000004">
    <property type="protein sequence ID" value="SFE61495.1"/>
    <property type="molecule type" value="Genomic_DNA"/>
</dbReference>
<keyword evidence="6 8" id="KW-0627">Porphyrin biosynthesis</keyword>
<evidence type="ECO:0000259" key="14">
    <source>
        <dbReference type="Pfam" id="PF01488"/>
    </source>
</evidence>
<dbReference type="SUPFAM" id="SSF69075">
    <property type="entry name" value="Glutamyl tRNA-reductase dimerization domain"/>
    <property type="match status" value="1"/>
</dbReference>
<evidence type="ECO:0000256" key="11">
    <source>
        <dbReference type="PIRSR" id="PIRSR000445-3"/>
    </source>
</evidence>
<dbReference type="NCBIfam" id="TIGR01035">
    <property type="entry name" value="hemA"/>
    <property type="match status" value="1"/>
</dbReference>
<dbReference type="InterPro" id="IPR036343">
    <property type="entry name" value="GluRdtase_N_sf"/>
</dbReference>
<proteinExistence type="inferred from homology"/>
<dbReference type="HAMAP" id="MF_00087">
    <property type="entry name" value="Glu_tRNA_reductase"/>
    <property type="match status" value="1"/>
</dbReference>
<evidence type="ECO:0000313" key="17">
    <source>
        <dbReference type="Proteomes" id="UP000199513"/>
    </source>
</evidence>
<dbReference type="GO" id="GO:0050661">
    <property type="term" value="F:NADP binding"/>
    <property type="evidence" value="ECO:0007669"/>
    <property type="project" value="InterPro"/>
</dbReference>
<evidence type="ECO:0000256" key="3">
    <source>
        <dbReference type="ARBA" id="ARBA00012970"/>
    </source>
</evidence>
<keyword evidence="5 8" id="KW-0560">Oxidoreductase</keyword>
<gene>
    <name evidence="8" type="primary">hemA</name>
    <name evidence="16" type="ORF">SAMN04488541_10049</name>
</gene>
<dbReference type="STRING" id="1003.SAMN04488541_10049"/>
<feature type="domain" description="Glutamyl-tRNA reductase N-terminal" evidence="15">
    <location>
        <begin position="58"/>
        <end position="208"/>
    </location>
</feature>
<dbReference type="InterPro" id="IPR036291">
    <property type="entry name" value="NAD(P)-bd_dom_sf"/>
</dbReference>
<dbReference type="GO" id="GO:0008883">
    <property type="term" value="F:glutamyl-tRNA reductase activity"/>
    <property type="evidence" value="ECO:0007669"/>
    <property type="project" value="UniProtKB-UniRule"/>
</dbReference>
<evidence type="ECO:0000256" key="1">
    <source>
        <dbReference type="ARBA" id="ARBA00005059"/>
    </source>
</evidence>
<feature type="binding site" evidence="8 11">
    <location>
        <begin position="241"/>
        <end position="246"/>
    </location>
    <ligand>
        <name>NADP(+)</name>
        <dbReference type="ChEBI" id="CHEBI:58349"/>
    </ligand>
</feature>
<dbReference type="PIRSF" id="PIRSF000445">
    <property type="entry name" value="4pyrrol_synth_GluRdtase"/>
    <property type="match status" value="1"/>
</dbReference>
<comment type="miscellaneous">
    <text evidence="8">During catalysis, the active site Cys acts as a nucleophile attacking the alpha-carbonyl group of tRNA-bound glutamate with the formation of a thioester intermediate between enzyme and glutamate, and the concomitant release of tRNA(Glu). The thioester intermediate is finally reduced by direct hydride transfer from NADPH, to form the product GSA.</text>
</comment>
<evidence type="ECO:0000256" key="5">
    <source>
        <dbReference type="ARBA" id="ARBA00023002"/>
    </source>
</evidence>
<evidence type="ECO:0000259" key="13">
    <source>
        <dbReference type="Pfam" id="PF00745"/>
    </source>
</evidence>
<dbReference type="InterPro" id="IPR015895">
    <property type="entry name" value="4pyrrol_synth_GluRdtase_N"/>
</dbReference>
<evidence type="ECO:0000256" key="2">
    <source>
        <dbReference type="ARBA" id="ARBA00005916"/>
    </source>
</evidence>
<dbReference type="SUPFAM" id="SSF69742">
    <property type="entry name" value="Glutamyl tRNA-reductase catalytic, N-terminal domain"/>
    <property type="match status" value="1"/>
</dbReference>
<feature type="binding site" evidence="8 10">
    <location>
        <position position="172"/>
    </location>
    <ligand>
        <name>substrate</name>
    </ligand>
</feature>
<comment type="domain">
    <text evidence="8">Possesses an unusual extended V-shaped dimeric structure with each monomer consisting of three distinct domains arranged along a curved 'spinal' alpha-helix. The N-terminal catalytic domain specifically recognizes the glutamate moiety of the substrate. The second domain is the NADPH-binding domain, and the third C-terminal domain is responsible for dimerization.</text>
</comment>
<dbReference type="InterPro" id="IPR006151">
    <property type="entry name" value="Shikm_DH/Glu-tRNA_Rdtase"/>
</dbReference>
<evidence type="ECO:0000256" key="10">
    <source>
        <dbReference type="PIRSR" id="PIRSR000445-2"/>
    </source>
</evidence>
<dbReference type="PANTHER" id="PTHR43013:SF1">
    <property type="entry name" value="GLUTAMYL-TRNA REDUCTASE"/>
    <property type="match status" value="1"/>
</dbReference>
<evidence type="ECO:0000256" key="7">
    <source>
        <dbReference type="ARBA" id="ARBA00047464"/>
    </source>
</evidence>
<sequence length="475" mass="54254">MVSLFVLKLACVIYTHSKLEKLRKENFICKFLLYNFVSDKYLLAFKVFLGMEFNFKAIALSYKTASLETREEVALNESQIRNLLAKISEIIGISEALVISTCNRTEIYYSSEQDKSEELVKLMGIVKGMMHISSYLPYFEVINNPQEAVKRLFRVSVGLESQVIGDLQIINQVKNAYQYTADANLAGAFLHRLLHTIFFTNKRIVQETMFRTGAASVSYATVEMIEELAAQLADPKVLVIGLGEIGSDVARNFQNTSIEKIFLMNRTAQKAEDLAKELGYQAIPMEQAHQSIQEADFIVCAVQRNEPFITKELVAQMNILSFKYFFDLSVPRSIEPEIEQVNGALLYNIDMINNRLDETLQRRKEAIPQVEAIVNQSIHEFENWTKEMIVSPVIQKLKNLLEQIRQEELGRYVKQLDAEEVEKIDRITKSMMQKIIKMPVLQLKAACKRGEAESLAEVLSDLFDLEKQAEATRAI</sequence>
<feature type="binding site" evidence="8 10">
    <location>
        <begin position="166"/>
        <end position="168"/>
    </location>
    <ligand>
        <name>substrate</name>
    </ligand>
</feature>
<dbReference type="PANTHER" id="PTHR43013">
    <property type="entry name" value="GLUTAMYL-TRNA REDUCTASE"/>
    <property type="match status" value="1"/>
</dbReference>
<accession>A0A1I2BZT5</accession>
<dbReference type="InterPro" id="IPR000343">
    <property type="entry name" value="4pyrrol_synth_GluRdtase"/>
</dbReference>
<evidence type="ECO:0000256" key="6">
    <source>
        <dbReference type="ARBA" id="ARBA00023244"/>
    </source>
</evidence>
<dbReference type="AlphaFoldDB" id="A0A1I2BZT5"/>
<evidence type="ECO:0000256" key="4">
    <source>
        <dbReference type="ARBA" id="ARBA00022857"/>
    </source>
</evidence>
<dbReference type="InterPro" id="IPR015896">
    <property type="entry name" value="4pyrrol_synth_GluRdtase_dimer"/>
</dbReference>
<keyword evidence="17" id="KW-1185">Reference proteome</keyword>
<dbReference type="Pfam" id="PF01488">
    <property type="entry name" value="Shikimate_DH"/>
    <property type="match status" value="1"/>
</dbReference>
<dbReference type="SUPFAM" id="SSF51735">
    <property type="entry name" value="NAD(P)-binding Rossmann-fold domains"/>
    <property type="match status" value="1"/>
</dbReference>
<evidence type="ECO:0000256" key="8">
    <source>
        <dbReference type="HAMAP-Rule" id="MF_00087"/>
    </source>
</evidence>
<name>A0A1I2BZT5_9BACT</name>
<protein>
    <recommendedName>
        <fullName evidence="3 8">Glutamyl-tRNA reductase</fullName>
        <shortName evidence="8">GluTR</shortName>
        <ecNumber evidence="3 8">1.2.1.70</ecNumber>
    </recommendedName>
</protein>
<comment type="function">
    <text evidence="8">Catalyzes the NADPH-dependent reduction of glutamyl-tRNA(Glu) to glutamate 1-semialdehyde (GSA).</text>
</comment>
<evidence type="ECO:0000256" key="9">
    <source>
        <dbReference type="PIRSR" id="PIRSR000445-1"/>
    </source>
</evidence>
<dbReference type="Gene3D" id="3.30.460.30">
    <property type="entry name" value="Glutamyl-tRNA reductase, N-terminal domain"/>
    <property type="match status" value="1"/>
</dbReference>
<feature type="active site" description="Nucleophile" evidence="8 9">
    <location>
        <position position="102"/>
    </location>
</feature>
<dbReference type="Gene3D" id="3.40.50.720">
    <property type="entry name" value="NAD(P)-binding Rossmann-like Domain"/>
    <property type="match status" value="1"/>
</dbReference>
<feature type="domain" description="Tetrapyrrole biosynthesis glutamyl-tRNA reductase dimerisation" evidence="13">
    <location>
        <begin position="369"/>
        <end position="465"/>
    </location>
</feature>
<dbReference type="EC" id="1.2.1.70" evidence="3 8"/>
<comment type="similarity">
    <text evidence="2 8 12">Belongs to the glutamyl-tRNA reductase family.</text>
</comment>
<feature type="domain" description="Quinate/shikimate 5-dehydrogenase/glutamyl-tRNA reductase" evidence="14">
    <location>
        <begin position="226"/>
        <end position="352"/>
    </location>
</feature>
<comment type="subunit">
    <text evidence="8">Homodimer.</text>
</comment>
<organism evidence="16 17">
    <name type="scientific">Thermoflexibacter ruber</name>
    <dbReference type="NCBI Taxonomy" id="1003"/>
    <lineage>
        <taxon>Bacteria</taxon>
        <taxon>Pseudomonadati</taxon>
        <taxon>Bacteroidota</taxon>
        <taxon>Cytophagia</taxon>
        <taxon>Cytophagales</taxon>
        <taxon>Thermoflexibacteraceae</taxon>
        <taxon>Thermoflexibacter</taxon>
    </lineage>
</organism>
<comment type="catalytic activity">
    <reaction evidence="7 8 12">
        <text>(S)-4-amino-5-oxopentanoate + tRNA(Glu) + NADP(+) = L-glutamyl-tRNA(Glu) + NADPH + H(+)</text>
        <dbReference type="Rhea" id="RHEA:12344"/>
        <dbReference type="Rhea" id="RHEA-COMP:9663"/>
        <dbReference type="Rhea" id="RHEA-COMP:9680"/>
        <dbReference type="ChEBI" id="CHEBI:15378"/>
        <dbReference type="ChEBI" id="CHEBI:57501"/>
        <dbReference type="ChEBI" id="CHEBI:57783"/>
        <dbReference type="ChEBI" id="CHEBI:58349"/>
        <dbReference type="ChEBI" id="CHEBI:78442"/>
        <dbReference type="ChEBI" id="CHEBI:78520"/>
        <dbReference type="EC" id="1.2.1.70"/>
    </reaction>
</comment>
<comment type="caution">
    <text evidence="8">Lacks conserved residue(s) required for the propagation of feature annotation.</text>
</comment>
<evidence type="ECO:0000259" key="15">
    <source>
        <dbReference type="Pfam" id="PF05201"/>
    </source>
</evidence>
<dbReference type="Pfam" id="PF05201">
    <property type="entry name" value="GlutR_N"/>
    <property type="match status" value="1"/>
</dbReference>
<reference evidence="16 17" key="1">
    <citation type="submission" date="2016-10" db="EMBL/GenBank/DDBJ databases">
        <authorList>
            <person name="de Groot N.N."/>
        </authorList>
    </citation>
    <scope>NUCLEOTIDE SEQUENCE [LARGE SCALE GENOMIC DNA]</scope>
    <source>
        <strain>GEY</strain>
        <strain evidence="17">DSM 9560</strain>
    </source>
</reference>
<evidence type="ECO:0000256" key="12">
    <source>
        <dbReference type="RuleBase" id="RU000584"/>
    </source>
</evidence>
<feature type="binding site" evidence="8 10">
    <location>
        <position position="161"/>
    </location>
    <ligand>
        <name>substrate</name>
    </ligand>
</feature>
<dbReference type="InterPro" id="IPR036453">
    <property type="entry name" value="GluRdtase_dimer_dom_sf"/>
</dbReference>
<feature type="binding site" evidence="8 10">
    <location>
        <begin position="101"/>
        <end position="104"/>
    </location>
    <ligand>
        <name>substrate</name>
    </ligand>
</feature>